<accession>A0A7G8LKT8</accession>
<dbReference type="RefSeq" id="YP_010109975.1">
    <property type="nucleotide sequence ID" value="NC_055865.1"/>
</dbReference>
<dbReference type="EMBL" id="MT723935">
    <property type="protein sequence ID" value="QNJ57860.1"/>
    <property type="molecule type" value="Genomic_DNA"/>
</dbReference>
<dbReference type="KEGG" id="vg:65128263"/>
<keyword evidence="2" id="KW-1185">Reference proteome</keyword>
<evidence type="ECO:0000313" key="2">
    <source>
        <dbReference type="Proteomes" id="UP000515801"/>
    </source>
</evidence>
<proteinExistence type="predicted"/>
<sequence length="106" mass="11541">MSAGAVELIRSIRDLHPTASVNVSVQPNPEPEDGAFAWVSVIGLPTYQYPEFRRGEFGDDHILTVRGPDRRDNSATLSVTRYHDDNVDAALQTALDYITAQAGAGQ</sequence>
<dbReference type="GeneID" id="65128263"/>
<evidence type="ECO:0000313" key="1">
    <source>
        <dbReference type="EMBL" id="QNJ57860.1"/>
    </source>
</evidence>
<name>A0A7G8LKT8_9CAUD</name>
<dbReference type="Proteomes" id="UP000515801">
    <property type="component" value="Segment"/>
</dbReference>
<reference evidence="1 2" key="1">
    <citation type="submission" date="2020-07" db="EMBL/GenBank/DDBJ databases">
        <authorList>
            <person name="McAllister N."/>
            <person name="Shin J."/>
            <person name="DeCesaris R."/>
            <person name="Khan R."/>
            <person name="Maida M.R."/>
            <person name="Meek G.M."/>
            <person name="Nagarkar R."/>
            <person name="Neopaney A."/>
            <person name="Oviedo V."/>
            <person name="Yang K.S."/>
            <person name="Butela K.A."/>
            <person name="Garlena R.A."/>
            <person name="Russell D.A."/>
            <person name="Pope W.H."/>
            <person name="Jacobs-Sera D."/>
            <person name="Hatfull G.F."/>
        </authorList>
    </citation>
    <scope>NUCLEOTIDE SEQUENCE [LARGE SCALE GENOMIC DNA]</scope>
</reference>
<gene>
    <name evidence="1" type="primary">49</name>
    <name evidence="1" type="ORF">SEA_AZULA_49</name>
</gene>
<organism evidence="1 2">
    <name type="scientific">Gordonia phage Azula</name>
    <dbReference type="NCBI Taxonomy" id="2762397"/>
    <lineage>
        <taxon>Viruses</taxon>
        <taxon>Duplodnaviria</taxon>
        <taxon>Heunggongvirae</taxon>
        <taxon>Uroviricota</taxon>
        <taxon>Caudoviricetes</taxon>
        <taxon>Jujuvirus</taxon>
        <taxon>Jujuvirus azula</taxon>
    </lineage>
</organism>
<protein>
    <submittedName>
        <fullName evidence="1">Uncharacterized protein</fullName>
    </submittedName>
</protein>